<dbReference type="InterPro" id="IPR001789">
    <property type="entry name" value="Sig_transdc_resp-reg_receiver"/>
</dbReference>
<dbReference type="PROSITE" id="PS50110">
    <property type="entry name" value="RESPONSE_REGULATORY"/>
    <property type="match status" value="1"/>
</dbReference>
<evidence type="ECO:0000256" key="4">
    <source>
        <dbReference type="ARBA" id="ARBA00023163"/>
    </source>
</evidence>
<dbReference type="InterPro" id="IPR016032">
    <property type="entry name" value="Sig_transdc_resp-reg_C-effctor"/>
</dbReference>
<dbReference type="GO" id="GO:0000160">
    <property type="term" value="P:phosphorelay signal transduction system"/>
    <property type="evidence" value="ECO:0007669"/>
    <property type="project" value="InterPro"/>
</dbReference>
<dbReference type="InterPro" id="IPR011006">
    <property type="entry name" value="CheY-like_superfamily"/>
</dbReference>
<feature type="domain" description="Response regulatory" evidence="7">
    <location>
        <begin position="7"/>
        <end position="123"/>
    </location>
</feature>
<keyword evidence="2" id="KW-0805">Transcription regulation</keyword>
<dbReference type="CDD" id="cd06170">
    <property type="entry name" value="LuxR_C_like"/>
    <property type="match status" value="1"/>
</dbReference>
<dbReference type="CDD" id="cd17535">
    <property type="entry name" value="REC_NarL-like"/>
    <property type="match status" value="1"/>
</dbReference>
<dbReference type="Pfam" id="PF00072">
    <property type="entry name" value="Response_reg"/>
    <property type="match status" value="1"/>
</dbReference>
<dbReference type="RefSeq" id="WP_078830757.1">
    <property type="nucleotide sequence ID" value="NZ_FUWH01000003.1"/>
</dbReference>
<dbReference type="OrthoDB" id="9797341at2"/>
<keyword evidence="9" id="KW-1185">Reference proteome</keyword>
<reference evidence="8 9" key="1">
    <citation type="submission" date="2017-02" db="EMBL/GenBank/DDBJ databases">
        <authorList>
            <person name="Peterson S.W."/>
        </authorList>
    </citation>
    <scope>NUCLEOTIDE SEQUENCE [LARGE SCALE GENOMIC DNA]</scope>
    <source>
        <strain evidence="8 9">DSM 22335</strain>
    </source>
</reference>
<dbReference type="STRING" id="413434.SAMN04488132_103274"/>
<dbReference type="AlphaFoldDB" id="A0A1T4MA20"/>
<proteinExistence type="predicted"/>
<dbReference type="SMART" id="SM00421">
    <property type="entry name" value="HTH_LUXR"/>
    <property type="match status" value="1"/>
</dbReference>
<feature type="modified residue" description="4-aspartylphosphate" evidence="5">
    <location>
        <position position="58"/>
    </location>
</feature>
<evidence type="ECO:0000256" key="3">
    <source>
        <dbReference type="ARBA" id="ARBA00023125"/>
    </source>
</evidence>
<organism evidence="8 9">
    <name type="scientific">Sediminibacterium ginsengisoli</name>
    <dbReference type="NCBI Taxonomy" id="413434"/>
    <lineage>
        <taxon>Bacteria</taxon>
        <taxon>Pseudomonadati</taxon>
        <taxon>Bacteroidota</taxon>
        <taxon>Chitinophagia</taxon>
        <taxon>Chitinophagales</taxon>
        <taxon>Chitinophagaceae</taxon>
        <taxon>Sediminibacterium</taxon>
    </lineage>
</organism>
<evidence type="ECO:0000256" key="1">
    <source>
        <dbReference type="ARBA" id="ARBA00022553"/>
    </source>
</evidence>
<keyword evidence="4" id="KW-0804">Transcription</keyword>
<dbReference type="InterPro" id="IPR058245">
    <property type="entry name" value="NreC/VraR/RcsB-like_REC"/>
</dbReference>
<evidence type="ECO:0000313" key="8">
    <source>
        <dbReference type="EMBL" id="SJZ63843.1"/>
    </source>
</evidence>
<evidence type="ECO:0000256" key="2">
    <source>
        <dbReference type="ARBA" id="ARBA00023015"/>
    </source>
</evidence>
<evidence type="ECO:0000259" key="7">
    <source>
        <dbReference type="PROSITE" id="PS50110"/>
    </source>
</evidence>
<evidence type="ECO:0000313" key="9">
    <source>
        <dbReference type="Proteomes" id="UP000190888"/>
    </source>
</evidence>
<dbReference type="Proteomes" id="UP000190888">
    <property type="component" value="Unassembled WGS sequence"/>
</dbReference>
<dbReference type="SUPFAM" id="SSF46894">
    <property type="entry name" value="C-terminal effector domain of the bipartite response regulators"/>
    <property type="match status" value="1"/>
</dbReference>
<dbReference type="SMART" id="SM00448">
    <property type="entry name" value="REC"/>
    <property type="match status" value="1"/>
</dbReference>
<dbReference type="PRINTS" id="PR00038">
    <property type="entry name" value="HTHLUXR"/>
</dbReference>
<dbReference type="InterPro" id="IPR000792">
    <property type="entry name" value="Tscrpt_reg_LuxR_C"/>
</dbReference>
<dbReference type="PANTHER" id="PTHR43214:SF41">
    <property type="entry name" value="NITRATE_NITRITE RESPONSE REGULATOR PROTEIN NARP"/>
    <property type="match status" value="1"/>
</dbReference>
<accession>A0A1T4MA20</accession>
<dbReference type="InterPro" id="IPR039420">
    <property type="entry name" value="WalR-like"/>
</dbReference>
<dbReference type="EMBL" id="FUWH01000003">
    <property type="protein sequence ID" value="SJZ63843.1"/>
    <property type="molecule type" value="Genomic_DNA"/>
</dbReference>
<name>A0A1T4MA20_9BACT</name>
<evidence type="ECO:0000256" key="5">
    <source>
        <dbReference type="PROSITE-ProRule" id="PRU00169"/>
    </source>
</evidence>
<dbReference type="Gene3D" id="3.40.50.2300">
    <property type="match status" value="1"/>
</dbReference>
<dbReference type="PROSITE" id="PS50043">
    <property type="entry name" value="HTH_LUXR_2"/>
    <property type="match status" value="1"/>
</dbReference>
<sequence>MEKPKIRVLIADDHIIFRTGLKSLLLSMPQIELLGEASDGSELVSLAQQLFPDVILVDIIMPVMDGIHATRELCRSIPGCRIIALSVSGQESMIMDMLEAGALGYLLKNADNQEIENAISAVYQHRPYFCKEITGKITEVIAKYQSGDTSFLITFTDREKEIIHMICEEYTSKEIARLLFLSKRTIEGHRTRIMNKMGVKSIAGIITYALEKGLYKVDS</sequence>
<dbReference type="GO" id="GO:0003677">
    <property type="term" value="F:DNA binding"/>
    <property type="evidence" value="ECO:0007669"/>
    <property type="project" value="UniProtKB-KW"/>
</dbReference>
<keyword evidence="3 8" id="KW-0238">DNA-binding</keyword>
<dbReference type="Pfam" id="PF00196">
    <property type="entry name" value="GerE"/>
    <property type="match status" value="1"/>
</dbReference>
<keyword evidence="1 5" id="KW-0597">Phosphoprotein</keyword>
<gene>
    <name evidence="8" type="ORF">SAMN04488132_103274</name>
</gene>
<dbReference type="SUPFAM" id="SSF52172">
    <property type="entry name" value="CheY-like"/>
    <property type="match status" value="1"/>
</dbReference>
<dbReference type="GO" id="GO:0006355">
    <property type="term" value="P:regulation of DNA-templated transcription"/>
    <property type="evidence" value="ECO:0007669"/>
    <property type="project" value="InterPro"/>
</dbReference>
<protein>
    <submittedName>
        <fullName evidence="8">DNA-binding response regulator, NarL/FixJ family, contains REC and HTH domains</fullName>
    </submittedName>
</protein>
<evidence type="ECO:0000259" key="6">
    <source>
        <dbReference type="PROSITE" id="PS50043"/>
    </source>
</evidence>
<feature type="domain" description="HTH luxR-type" evidence="6">
    <location>
        <begin position="148"/>
        <end position="213"/>
    </location>
</feature>
<dbReference type="PANTHER" id="PTHR43214">
    <property type="entry name" value="TWO-COMPONENT RESPONSE REGULATOR"/>
    <property type="match status" value="1"/>
</dbReference>